<dbReference type="Proteomes" id="UP001501479">
    <property type="component" value="Unassembled WGS sequence"/>
</dbReference>
<organism evidence="2 3">
    <name type="scientific">Oceanisphaera sediminis</name>
    <dbReference type="NCBI Taxonomy" id="981381"/>
    <lineage>
        <taxon>Bacteria</taxon>
        <taxon>Pseudomonadati</taxon>
        <taxon>Pseudomonadota</taxon>
        <taxon>Gammaproteobacteria</taxon>
        <taxon>Aeromonadales</taxon>
        <taxon>Aeromonadaceae</taxon>
        <taxon>Oceanisphaera</taxon>
    </lineage>
</organism>
<dbReference type="InterPro" id="IPR036685">
    <property type="entry name" value="YehU-like_sf"/>
</dbReference>
<dbReference type="SUPFAM" id="SSF118001">
    <property type="entry name" value="YehU-like"/>
    <property type="match status" value="1"/>
</dbReference>
<dbReference type="RefSeq" id="WP_298715979.1">
    <property type="nucleotide sequence ID" value="NZ_BAABDS010000006.1"/>
</dbReference>
<evidence type="ECO:0000313" key="3">
    <source>
        <dbReference type="Proteomes" id="UP001501479"/>
    </source>
</evidence>
<comment type="caution">
    <text evidence="2">The sequence shown here is derived from an EMBL/GenBank/DDBJ whole genome shotgun (WGS) entry which is preliminary data.</text>
</comment>
<dbReference type="NCBIfam" id="NF003438">
    <property type="entry name" value="PRK04966.1"/>
    <property type="match status" value="1"/>
</dbReference>
<comment type="similarity">
    <text evidence="1">Belongs to the UPF0270 family.</text>
</comment>
<evidence type="ECO:0000313" key="2">
    <source>
        <dbReference type="EMBL" id="GAA3701698.1"/>
    </source>
</evidence>
<dbReference type="InterPro" id="IPR010648">
    <property type="entry name" value="UPF0270"/>
</dbReference>
<keyword evidence="3" id="KW-1185">Reference proteome</keyword>
<dbReference type="Pfam" id="PF06794">
    <property type="entry name" value="UPF0270"/>
    <property type="match status" value="1"/>
</dbReference>
<reference evidence="3" key="1">
    <citation type="journal article" date="2019" name="Int. J. Syst. Evol. Microbiol.">
        <title>The Global Catalogue of Microorganisms (GCM) 10K type strain sequencing project: providing services to taxonomists for standard genome sequencing and annotation.</title>
        <authorList>
            <consortium name="The Broad Institute Genomics Platform"/>
            <consortium name="The Broad Institute Genome Sequencing Center for Infectious Disease"/>
            <person name="Wu L."/>
            <person name="Ma J."/>
        </authorList>
    </citation>
    <scope>NUCLEOTIDE SEQUENCE [LARGE SCALE GENOMIC DNA]</scope>
    <source>
        <strain evidence="3">JCM 17329</strain>
    </source>
</reference>
<dbReference type="PIRSF" id="PIRSF006169">
    <property type="entry name" value="UCP006169"/>
    <property type="match status" value="1"/>
</dbReference>
<dbReference type="EMBL" id="BAABDS010000006">
    <property type="protein sequence ID" value="GAA3701698.1"/>
    <property type="molecule type" value="Genomic_DNA"/>
</dbReference>
<evidence type="ECO:0000256" key="1">
    <source>
        <dbReference type="ARBA" id="ARBA00006450"/>
    </source>
</evidence>
<dbReference type="Gene3D" id="1.10.10.610">
    <property type="entry name" value="YehU-like"/>
    <property type="match status" value="1"/>
</dbReference>
<name>A0ABP7DAU0_9GAMM</name>
<gene>
    <name evidence="2" type="ORF">GCM10022421_05280</name>
</gene>
<protein>
    <submittedName>
        <fullName evidence="2">YheU family protein</fullName>
    </submittedName>
</protein>
<accession>A0ABP7DAU0</accession>
<proteinExistence type="inferred from homology"/>
<sequence>MIIPFTELSEDTLNNLIEQFVLQEGTEYGDRDISLNEKLIQVKQQLKSGDAVIVYSELHESVNIVPADRFNHKP</sequence>